<feature type="transmembrane region" description="Helical" evidence="1">
    <location>
        <begin position="84"/>
        <end position="102"/>
    </location>
</feature>
<evidence type="ECO:0008006" key="4">
    <source>
        <dbReference type="Google" id="ProtNLM"/>
    </source>
</evidence>
<name>A0A165Z7K4_9HYPH</name>
<proteinExistence type="predicted"/>
<feature type="transmembrane region" description="Helical" evidence="1">
    <location>
        <begin position="259"/>
        <end position="277"/>
    </location>
</feature>
<comment type="caution">
    <text evidence="2">The sequence shown here is derived from an EMBL/GenBank/DDBJ whole genome shotgun (WGS) entry which is preliminary data.</text>
</comment>
<feature type="transmembrane region" description="Helical" evidence="1">
    <location>
        <begin position="198"/>
        <end position="217"/>
    </location>
</feature>
<feature type="transmembrane region" description="Helical" evidence="1">
    <location>
        <begin position="111"/>
        <end position="134"/>
    </location>
</feature>
<dbReference type="AlphaFoldDB" id="A0A165Z7K4"/>
<dbReference type="OrthoDB" id="9770600at2"/>
<protein>
    <recommendedName>
        <fullName evidence="4">DUF2157 domain-containing protein</fullName>
    </recommendedName>
</protein>
<keyword evidence="1" id="KW-0812">Transmembrane</keyword>
<feature type="transmembrane region" description="Helical" evidence="1">
    <location>
        <begin position="171"/>
        <end position="192"/>
    </location>
</feature>
<keyword evidence="3" id="KW-1185">Reference proteome</keyword>
<feature type="transmembrane region" description="Helical" evidence="1">
    <location>
        <begin position="233"/>
        <end position="253"/>
    </location>
</feature>
<dbReference type="PATRIC" id="fig|989403.3.peg.1991"/>
<evidence type="ECO:0000313" key="3">
    <source>
        <dbReference type="Proteomes" id="UP000076577"/>
    </source>
</evidence>
<feature type="transmembrane region" description="Helical" evidence="1">
    <location>
        <begin position="59"/>
        <end position="78"/>
    </location>
</feature>
<dbReference type="STRING" id="989403.SAMN05421798_102421"/>
<feature type="transmembrane region" description="Helical" evidence="1">
    <location>
        <begin position="282"/>
        <end position="299"/>
    </location>
</feature>
<evidence type="ECO:0000313" key="2">
    <source>
        <dbReference type="EMBL" id="KZL19581.1"/>
    </source>
</evidence>
<organism evidence="2 3">
    <name type="scientific">Pseudovibrio axinellae</name>
    <dbReference type="NCBI Taxonomy" id="989403"/>
    <lineage>
        <taxon>Bacteria</taxon>
        <taxon>Pseudomonadati</taxon>
        <taxon>Pseudomonadota</taxon>
        <taxon>Alphaproteobacteria</taxon>
        <taxon>Hyphomicrobiales</taxon>
        <taxon>Stappiaceae</taxon>
        <taxon>Pseudovibrio</taxon>
    </lineage>
</organism>
<dbReference type="EMBL" id="LMCB01000013">
    <property type="protein sequence ID" value="KZL19581.1"/>
    <property type="molecule type" value="Genomic_DNA"/>
</dbReference>
<evidence type="ECO:0000256" key="1">
    <source>
        <dbReference type="SAM" id="Phobius"/>
    </source>
</evidence>
<reference evidence="2 3" key="1">
    <citation type="journal article" date="2016" name="Front. Microbiol.">
        <title>Comparative Genomic Analysis Reveals a Diverse Repertoire of Genes Involved in Prokaryote-Eukaryote Interactions within the Pseudovibrio Genus.</title>
        <authorList>
            <person name="Romano S."/>
            <person name="Fernandez-Guerra A."/>
            <person name="Reen F.J."/>
            <person name="Glockner F.O."/>
            <person name="Crowley S.P."/>
            <person name="O'Sullivan O."/>
            <person name="Cotter P.D."/>
            <person name="Adams C."/>
            <person name="Dobson A.D."/>
            <person name="O'Gara F."/>
        </authorList>
    </citation>
    <scope>NUCLEOTIDE SEQUENCE [LARGE SCALE GENOMIC DNA]</scope>
    <source>
        <strain evidence="2 3">Ad2</strain>
    </source>
</reference>
<gene>
    <name evidence="2" type="ORF">PsAD2_01860</name>
</gene>
<accession>A0A165Z7K4</accession>
<feature type="transmembrane region" description="Helical" evidence="1">
    <location>
        <begin position="311"/>
        <end position="331"/>
    </location>
</feature>
<feature type="transmembrane region" description="Helical" evidence="1">
    <location>
        <begin position="146"/>
        <end position="164"/>
    </location>
</feature>
<dbReference type="Proteomes" id="UP000076577">
    <property type="component" value="Unassembled WGS sequence"/>
</dbReference>
<keyword evidence="1" id="KW-0472">Membrane</keyword>
<dbReference type="RefSeq" id="WP_068005111.1">
    <property type="nucleotide sequence ID" value="NZ_FOFM01000002.1"/>
</dbReference>
<sequence>MISRASLTGAVSSGIISSDQADKLVSYLTLQADNLGKIHATEKLHDPEEVRFTRGFHDIFISLGILIVFTGYCVGLWSPLSSNGLSTAAVAGVAAVIVWLLAEWFTKKKKLALPSIVLTGIFGVAMGLVGFGLATQGVSKSALDGTPLTVSSLFALASAVIFYWRFKVPITLTVIMAGVMGLIIGQISYLTNGQVNDYLSWVSLVSGMLTFAFAMYFDAKDVNRETLNTDKAFWLHLLAAPLIVHSILSDAYFENLTGLYALLSIAVVFVFGAVALVIDRRAMLVAALSYLGFALAYFLNSADFSASQLTATSLVLLGSFVLLLGSGWNVARRIVMRPLAGTALTTYLPPIRN</sequence>
<keyword evidence="1" id="KW-1133">Transmembrane helix</keyword>